<dbReference type="OrthoDB" id="174652at2"/>
<dbReference type="InterPro" id="IPR012910">
    <property type="entry name" value="Plug_dom"/>
</dbReference>
<keyword evidence="8 9" id="KW-0998">Cell outer membrane</keyword>
<reference evidence="12 13" key="1">
    <citation type="submission" date="2018-11" db="EMBL/GenBank/DDBJ databases">
        <title>Genome sequencing of Lautropia sp. KCOM 2505 (= ChDC F240).</title>
        <authorList>
            <person name="Kook J.-K."/>
            <person name="Park S.-N."/>
            <person name="Lim Y.K."/>
        </authorList>
    </citation>
    <scope>NUCLEOTIDE SEQUENCE [LARGE SCALE GENOMIC DNA]</scope>
    <source>
        <strain evidence="12 13">KCOM 2505</strain>
    </source>
</reference>
<evidence type="ECO:0000256" key="8">
    <source>
        <dbReference type="ARBA" id="ARBA00023237"/>
    </source>
</evidence>
<dbReference type="Gene3D" id="2.40.170.20">
    <property type="entry name" value="TonB-dependent receptor, beta-barrel domain"/>
    <property type="match status" value="1"/>
</dbReference>
<dbReference type="InterPro" id="IPR036942">
    <property type="entry name" value="Beta-barrel_TonB_sf"/>
</dbReference>
<evidence type="ECO:0000256" key="3">
    <source>
        <dbReference type="ARBA" id="ARBA00022448"/>
    </source>
</evidence>
<gene>
    <name evidence="12" type="ORF">EHV23_10045</name>
</gene>
<dbReference type="Gene3D" id="2.170.130.10">
    <property type="entry name" value="TonB-dependent receptor, plug domain"/>
    <property type="match status" value="1"/>
</dbReference>
<dbReference type="Proteomes" id="UP000270261">
    <property type="component" value="Unassembled WGS sequence"/>
</dbReference>
<dbReference type="Pfam" id="PF07715">
    <property type="entry name" value="Plug"/>
    <property type="match status" value="1"/>
</dbReference>
<evidence type="ECO:0000256" key="7">
    <source>
        <dbReference type="ARBA" id="ARBA00023170"/>
    </source>
</evidence>
<keyword evidence="4 9" id="KW-1134">Transmembrane beta strand</keyword>
<dbReference type="InterPro" id="IPR037066">
    <property type="entry name" value="Plug_dom_sf"/>
</dbReference>
<dbReference type="PROSITE" id="PS52016">
    <property type="entry name" value="TONB_DEPENDENT_REC_3"/>
    <property type="match status" value="1"/>
</dbReference>
<feature type="domain" description="TonB-dependent receptor plug" evidence="11">
    <location>
        <begin position="26"/>
        <end position="121"/>
    </location>
</feature>
<evidence type="ECO:0000256" key="6">
    <source>
        <dbReference type="ARBA" id="ARBA00023136"/>
    </source>
</evidence>
<dbReference type="InterPro" id="IPR039426">
    <property type="entry name" value="TonB-dep_rcpt-like"/>
</dbReference>
<protein>
    <recommendedName>
        <fullName evidence="11">TonB-dependent receptor plug domain-containing protein</fullName>
    </recommendedName>
</protein>
<proteinExistence type="inferred from homology"/>
<feature type="compositionally biased region" description="Polar residues" evidence="10">
    <location>
        <begin position="11"/>
        <end position="37"/>
    </location>
</feature>
<feature type="region of interest" description="Disordered" evidence="10">
    <location>
        <begin position="1"/>
        <end position="37"/>
    </location>
</feature>
<dbReference type="PANTHER" id="PTHR32552:SF74">
    <property type="entry name" value="HYDROXAMATE SIDEROPHORE RECEPTOR FHUE"/>
    <property type="match status" value="1"/>
</dbReference>
<dbReference type="GO" id="GO:0015344">
    <property type="term" value="F:siderophore uptake transmembrane transporter activity"/>
    <property type="evidence" value="ECO:0007669"/>
    <property type="project" value="TreeGrafter"/>
</dbReference>
<evidence type="ECO:0000313" key="12">
    <source>
        <dbReference type="EMBL" id="RRN44619.1"/>
    </source>
</evidence>
<dbReference type="AlphaFoldDB" id="A0A3R8LNA9"/>
<dbReference type="PANTHER" id="PTHR32552">
    <property type="entry name" value="FERRICHROME IRON RECEPTOR-RELATED"/>
    <property type="match status" value="1"/>
</dbReference>
<evidence type="ECO:0000259" key="11">
    <source>
        <dbReference type="Pfam" id="PF07715"/>
    </source>
</evidence>
<keyword evidence="6 9" id="KW-0472">Membrane</keyword>
<dbReference type="EMBL" id="RRUE01000002">
    <property type="protein sequence ID" value="RRN44619.1"/>
    <property type="molecule type" value="Genomic_DNA"/>
</dbReference>
<evidence type="ECO:0000256" key="5">
    <source>
        <dbReference type="ARBA" id="ARBA00022692"/>
    </source>
</evidence>
<organism evidence="12 13">
    <name type="scientific">Lautropia dentalis</name>
    <dbReference type="NCBI Taxonomy" id="2490857"/>
    <lineage>
        <taxon>Bacteria</taxon>
        <taxon>Pseudomonadati</taxon>
        <taxon>Pseudomonadota</taxon>
        <taxon>Betaproteobacteria</taxon>
        <taxon>Burkholderiales</taxon>
        <taxon>Burkholderiaceae</taxon>
        <taxon>Lautropia</taxon>
    </lineage>
</organism>
<evidence type="ECO:0000313" key="13">
    <source>
        <dbReference type="Proteomes" id="UP000270261"/>
    </source>
</evidence>
<name>A0A3R8LNA9_9BURK</name>
<dbReference type="GO" id="GO:0009279">
    <property type="term" value="C:cell outer membrane"/>
    <property type="evidence" value="ECO:0007669"/>
    <property type="project" value="UniProtKB-SubCell"/>
</dbReference>
<comment type="caution">
    <text evidence="12">The sequence shown here is derived from an EMBL/GenBank/DDBJ whole genome shotgun (WGS) entry which is preliminary data.</text>
</comment>
<keyword evidence="13" id="KW-1185">Reference proteome</keyword>
<evidence type="ECO:0000256" key="10">
    <source>
        <dbReference type="SAM" id="MobiDB-lite"/>
    </source>
</evidence>
<dbReference type="SUPFAM" id="SSF56935">
    <property type="entry name" value="Porins"/>
    <property type="match status" value="1"/>
</dbReference>
<evidence type="ECO:0000256" key="4">
    <source>
        <dbReference type="ARBA" id="ARBA00022452"/>
    </source>
</evidence>
<evidence type="ECO:0000256" key="2">
    <source>
        <dbReference type="ARBA" id="ARBA00009810"/>
    </source>
</evidence>
<accession>A0A3R8LNA9</accession>
<comment type="subcellular location">
    <subcellularLocation>
        <location evidence="1 9">Cell outer membrane</location>
        <topology evidence="1 9">Multi-pass membrane protein</topology>
    </subcellularLocation>
</comment>
<keyword evidence="3 9" id="KW-0813">Transport</keyword>
<comment type="similarity">
    <text evidence="2 9">Belongs to the TonB-dependent receptor family.</text>
</comment>
<keyword evidence="7" id="KW-0675">Receptor</keyword>
<keyword evidence="5 9" id="KW-0812">Transmembrane</keyword>
<sequence length="246" mass="27431">MLGSVRVSATRDMTTGTASTGLPLTARETPQSLSTMDRQTIEERSLTSVDGVLRHTMGVMVGLYDPQRPVYYVRGFRVQDFQMDGLPVYSDDTNQQFDSAFLERVDTVRGANGIRTGVGVPSATVNMIRKRPGKTLGGRVAATVGRWDFYRLEADLNAPLTADGSVRSRFVVAPQKEHTFYNRNKKEKFSFMGIVEADLGSATTVSLGYQRQNNDPTAPIWGYWANLSYANYGEPRMMKLTFRAKF</sequence>
<evidence type="ECO:0000256" key="9">
    <source>
        <dbReference type="PROSITE-ProRule" id="PRU01360"/>
    </source>
</evidence>
<evidence type="ECO:0000256" key="1">
    <source>
        <dbReference type="ARBA" id="ARBA00004571"/>
    </source>
</evidence>